<gene>
    <name evidence="3" type="ORF">MKW94_006093</name>
</gene>
<dbReference type="EMBL" id="JAJJMA010207415">
    <property type="protein sequence ID" value="MCL7040012.1"/>
    <property type="molecule type" value="Genomic_DNA"/>
</dbReference>
<protein>
    <recommendedName>
        <fullName evidence="2">VQ domain-containing protein</fullName>
    </recommendedName>
</protein>
<dbReference type="AlphaFoldDB" id="A0AA41VEY5"/>
<feature type="domain" description="VQ" evidence="2">
    <location>
        <begin position="49"/>
        <end position="76"/>
    </location>
</feature>
<dbReference type="Pfam" id="PF05678">
    <property type="entry name" value="VQ"/>
    <property type="match status" value="1"/>
</dbReference>
<dbReference type="PANTHER" id="PTHR33143:SF3">
    <property type="entry name" value="VQ MOTIF-CONTAINING PROTEIN 17-RELATED"/>
    <property type="match status" value="1"/>
</dbReference>
<evidence type="ECO:0000313" key="3">
    <source>
        <dbReference type="EMBL" id="MCL7040012.1"/>
    </source>
</evidence>
<organism evidence="3 4">
    <name type="scientific">Papaver nudicaule</name>
    <name type="common">Iceland poppy</name>
    <dbReference type="NCBI Taxonomy" id="74823"/>
    <lineage>
        <taxon>Eukaryota</taxon>
        <taxon>Viridiplantae</taxon>
        <taxon>Streptophyta</taxon>
        <taxon>Embryophyta</taxon>
        <taxon>Tracheophyta</taxon>
        <taxon>Spermatophyta</taxon>
        <taxon>Magnoliopsida</taxon>
        <taxon>Ranunculales</taxon>
        <taxon>Papaveraceae</taxon>
        <taxon>Papaveroideae</taxon>
        <taxon>Papaver</taxon>
    </lineage>
</organism>
<keyword evidence="4" id="KW-1185">Reference proteome</keyword>
<feature type="region of interest" description="Disordered" evidence="1">
    <location>
        <begin position="1"/>
        <end position="29"/>
    </location>
</feature>
<dbReference type="InterPro" id="IPR039607">
    <property type="entry name" value="VQ_8/17/18/20/21/25"/>
</dbReference>
<evidence type="ECO:0000259" key="2">
    <source>
        <dbReference type="Pfam" id="PF05678"/>
    </source>
</evidence>
<dbReference type="GO" id="GO:0005634">
    <property type="term" value="C:nucleus"/>
    <property type="evidence" value="ECO:0007669"/>
    <property type="project" value="TreeGrafter"/>
</dbReference>
<name>A0AA41VEY5_PAPNU</name>
<evidence type="ECO:0000313" key="4">
    <source>
        <dbReference type="Proteomes" id="UP001177140"/>
    </source>
</evidence>
<accession>A0AA41VEY5</accession>
<dbReference type="InterPro" id="IPR008889">
    <property type="entry name" value="VQ"/>
</dbReference>
<feature type="compositionally biased region" description="Polar residues" evidence="1">
    <location>
        <begin position="126"/>
        <end position="138"/>
    </location>
</feature>
<dbReference type="PANTHER" id="PTHR33143">
    <property type="entry name" value="F16F4.1 PROTEIN-RELATED"/>
    <property type="match status" value="1"/>
</dbReference>
<feature type="region of interest" description="Disordered" evidence="1">
    <location>
        <begin position="69"/>
        <end position="110"/>
    </location>
</feature>
<evidence type="ECO:0000256" key="1">
    <source>
        <dbReference type="SAM" id="MobiDB-lite"/>
    </source>
</evidence>
<reference evidence="3" key="1">
    <citation type="submission" date="2022-03" db="EMBL/GenBank/DDBJ databases">
        <title>A functionally conserved STORR gene fusion in Papaver species that diverged 16.8 million years ago.</title>
        <authorList>
            <person name="Catania T."/>
        </authorList>
    </citation>
    <scope>NUCLEOTIDE SEQUENCE</scope>
    <source>
        <strain evidence="3">S-191538</strain>
    </source>
</reference>
<feature type="compositionally biased region" description="Low complexity" evidence="1">
    <location>
        <begin position="81"/>
        <end position="101"/>
    </location>
</feature>
<proteinExistence type="predicted"/>
<feature type="region of interest" description="Disordered" evidence="1">
    <location>
        <begin position="126"/>
        <end position="145"/>
    </location>
</feature>
<dbReference type="Proteomes" id="UP001177140">
    <property type="component" value="Unassembled WGS sequence"/>
</dbReference>
<sequence>MKTQSTSMSKRFRNQHHQQQQQQPRLGMHTDSHVISKFTMKPKIRIVHIFAPEIIKTDAANFRELVQRLTGKPSPSDRIKKSSSSTKNRPAARSSSSADTTTSDDHINGKYHHQYYNNHLQINTTTDESSEGLQSSHGSALKEEEEEVIWGGDKSFFTDFEGLIRGIGLPNHMDMLGDTTTAYDRPYAV</sequence>
<comment type="caution">
    <text evidence="3">The sequence shown here is derived from an EMBL/GenBank/DDBJ whole genome shotgun (WGS) entry which is preliminary data.</text>
</comment>